<gene>
    <name evidence="3" type="ORF">MUS1_04030</name>
</gene>
<feature type="transmembrane region" description="Helical" evidence="1">
    <location>
        <begin position="36"/>
        <end position="54"/>
    </location>
</feature>
<organism evidence="3 4">
    <name type="scientific">Marinomonas ushuaiensis DSM 15871</name>
    <dbReference type="NCBI Taxonomy" id="1122207"/>
    <lineage>
        <taxon>Bacteria</taxon>
        <taxon>Pseudomonadati</taxon>
        <taxon>Pseudomonadota</taxon>
        <taxon>Gammaproteobacteria</taxon>
        <taxon>Oceanospirillales</taxon>
        <taxon>Oceanospirillaceae</taxon>
        <taxon>Marinomonas</taxon>
    </lineage>
</organism>
<dbReference type="AlphaFoldDB" id="X7E4W4"/>
<dbReference type="Pfam" id="PF07331">
    <property type="entry name" value="TctB"/>
    <property type="match status" value="1"/>
</dbReference>
<dbReference type="STRING" id="1122207.MUS1_04030"/>
<keyword evidence="4" id="KW-1185">Reference proteome</keyword>
<dbReference type="Proteomes" id="UP000054058">
    <property type="component" value="Unassembled WGS sequence"/>
</dbReference>
<dbReference type="RefSeq" id="WP_036162809.1">
    <property type="nucleotide sequence ID" value="NZ_JAMB01000010.1"/>
</dbReference>
<evidence type="ECO:0000313" key="3">
    <source>
        <dbReference type="EMBL" id="ETX10221.1"/>
    </source>
</evidence>
<dbReference type="InterPro" id="IPR009936">
    <property type="entry name" value="DUF1468"/>
</dbReference>
<dbReference type="EMBL" id="JAMB01000010">
    <property type="protein sequence ID" value="ETX10221.1"/>
    <property type="molecule type" value="Genomic_DNA"/>
</dbReference>
<evidence type="ECO:0000259" key="2">
    <source>
        <dbReference type="Pfam" id="PF07331"/>
    </source>
</evidence>
<keyword evidence="1" id="KW-1133">Transmembrane helix</keyword>
<feature type="transmembrane region" description="Helical" evidence="1">
    <location>
        <begin position="123"/>
        <end position="144"/>
    </location>
</feature>
<reference evidence="3 4" key="1">
    <citation type="submission" date="2014-01" db="EMBL/GenBank/DDBJ databases">
        <title>Marinomonas ushuaiensis DSM 15871 Genome Sequencing.</title>
        <authorList>
            <person name="Lai Q."/>
            <person name="Shao Z.S."/>
        </authorList>
    </citation>
    <scope>NUCLEOTIDE SEQUENCE [LARGE SCALE GENOMIC DNA]</scope>
    <source>
        <strain evidence="3 4">DSM 15871</strain>
    </source>
</reference>
<name>X7E4W4_9GAMM</name>
<accession>X7E4W4</accession>
<dbReference type="OrthoDB" id="6174504at2"/>
<feature type="transmembrane region" description="Helical" evidence="1">
    <location>
        <begin position="99"/>
        <end position="116"/>
    </location>
</feature>
<dbReference type="eggNOG" id="ENOG5032UUY">
    <property type="taxonomic scope" value="Bacteria"/>
</dbReference>
<proteinExistence type="predicted"/>
<keyword evidence="1" id="KW-0472">Membrane</keyword>
<feature type="domain" description="DUF1468" evidence="2">
    <location>
        <begin position="5"/>
        <end position="148"/>
    </location>
</feature>
<protein>
    <submittedName>
        <fullName evidence="3">Tripartite Tricarboxylate transporter (TTT) family protein, small transmembrane protein</fullName>
    </submittedName>
</protein>
<feature type="transmembrane region" description="Helical" evidence="1">
    <location>
        <begin position="75"/>
        <end position="93"/>
    </location>
</feature>
<sequence>MRDFLIGLAFIMLGGVVLMVASQYPTMSSLQYGPSLFPSLIGGGIVIGGLVISVSQLHILKKHIKEMKFSLNKETNLNSILMSLSPCALMIFYILFSEYLGALICMSIMIFILMIVRKVPLIFTLITSISSALIIYFLFSHYLLVPLPEGLLDF</sequence>
<evidence type="ECO:0000256" key="1">
    <source>
        <dbReference type="SAM" id="Phobius"/>
    </source>
</evidence>
<feature type="transmembrane region" description="Helical" evidence="1">
    <location>
        <begin position="5"/>
        <end position="24"/>
    </location>
</feature>
<evidence type="ECO:0000313" key="4">
    <source>
        <dbReference type="Proteomes" id="UP000054058"/>
    </source>
</evidence>
<keyword evidence="1 3" id="KW-0812">Transmembrane</keyword>
<comment type="caution">
    <text evidence="3">The sequence shown here is derived from an EMBL/GenBank/DDBJ whole genome shotgun (WGS) entry which is preliminary data.</text>
</comment>